<reference evidence="2 3" key="2">
    <citation type="journal article" date="2009" name="Infect. Immun.">
        <title>Comparative genomics reveal extensive transposon-mediated genomic plasticity and diversity among potential effector proteins within the genus Coxiella.</title>
        <authorList>
            <person name="Beare P.A."/>
            <person name="Unsworth N."/>
            <person name="Andoh M."/>
            <person name="Voth D.E."/>
            <person name="Omsland A."/>
            <person name="Gilk S.D."/>
            <person name="Williams K.P."/>
            <person name="Sobral B.W."/>
            <person name="Kupko J.J.III."/>
            <person name="Porcella S.F."/>
            <person name="Samuel J.E."/>
            <person name="Heinzen R.A."/>
        </authorList>
    </citation>
    <scope>NUCLEOTIDE SEQUENCE [LARGE SCALE GENOMIC DNA]</scope>
    <source>
        <strain evidence="3">RSA 493 / Nine Mile phase I</strain>
    </source>
</reference>
<dbReference type="Gene3D" id="1.10.1200.10">
    <property type="entry name" value="ACP-like"/>
    <property type="match status" value="1"/>
</dbReference>
<dbReference type="Pfam" id="PF00550">
    <property type="entry name" value="PP-binding"/>
    <property type="match status" value="1"/>
</dbReference>
<dbReference type="PATRIC" id="fig|227377.7.peg.171"/>
<accession>Q83EY9</accession>
<dbReference type="RefSeq" id="NP_819214.1">
    <property type="nucleotide sequence ID" value="NC_002971.4"/>
</dbReference>
<sequence>MEKVVNTKKRAWVALTDTIQKILPDITQEQLQPQNSLRTLGANSMDRAEIIISVMETLDLKLPLSYFSEEKNLGELADLLDTQLHIMERNKK</sequence>
<dbReference type="EnsemblBacteria" id="AAO89728">
    <property type="protein sequence ID" value="AAO89728"/>
    <property type="gene ID" value="CBU_0168"/>
</dbReference>
<dbReference type="EMBL" id="AE016828">
    <property type="protein sequence ID" value="AAO89728.1"/>
    <property type="molecule type" value="Genomic_DNA"/>
</dbReference>
<keyword evidence="3" id="KW-1185">Reference proteome</keyword>
<dbReference type="eggNOG" id="COG0236">
    <property type="taxonomic scope" value="Bacteria"/>
</dbReference>
<dbReference type="NCBIfam" id="NF005502">
    <property type="entry name" value="PRK07117.1"/>
    <property type="match status" value="1"/>
</dbReference>
<protein>
    <submittedName>
        <fullName evidence="2">Acyl carrier protein</fullName>
    </submittedName>
</protein>
<dbReference type="OrthoDB" id="487863at2"/>
<dbReference type="Proteomes" id="UP000002671">
    <property type="component" value="Chromosome"/>
</dbReference>
<dbReference type="HOGENOM" id="CLU_108696_21_1_6"/>
<dbReference type="AlphaFoldDB" id="Q83EY9"/>
<dbReference type="SUPFAM" id="SSF47336">
    <property type="entry name" value="ACP-like"/>
    <property type="match status" value="1"/>
</dbReference>
<evidence type="ECO:0000259" key="1">
    <source>
        <dbReference type="Pfam" id="PF00550"/>
    </source>
</evidence>
<name>Q83EY9_COXBU</name>
<dbReference type="InterPro" id="IPR036736">
    <property type="entry name" value="ACP-like_sf"/>
</dbReference>
<dbReference type="GeneID" id="1208040"/>
<dbReference type="InterPro" id="IPR009081">
    <property type="entry name" value="PP-bd_ACP"/>
</dbReference>
<dbReference type="KEGG" id="cbu:CBU_0168"/>
<evidence type="ECO:0000313" key="2">
    <source>
        <dbReference type="EMBL" id="AAO89728.1"/>
    </source>
</evidence>
<reference evidence="2 3" key="1">
    <citation type="journal article" date="2003" name="Proc. Natl. Acad. Sci. U.S.A.">
        <title>Complete genome sequence of the Q-fever pathogen, Coxiella burnetii.</title>
        <authorList>
            <person name="Seshadri R."/>
            <person name="Paulsen I.T."/>
            <person name="Eisen J.A."/>
            <person name="Read T.D."/>
            <person name="Nelson K.E."/>
            <person name="Nelson W.C."/>
            <person name="Ward N.L."/>
            <person name="Tettelin H."/>
            <person name="Davidsen T.M."/>
            <person name="Beanan M.J."/>
            <person name="Deboy R.T."/>
            <person name="Daugherty S.C."/>
            <person name="Brinkac L.M."/>
            <person name="Madupu R."/>
            <person name="Dodson R.J."/>
            <person name="Khouri H.M."/>
            <person name="Lee K.H."/>
            <person name="Carty H.A."/>
            <person name="Scanlan D."/>
            <person name="Heinzen R.A."/>
            <person name="Thompson H.A."/>
            <person name="Samuel J.E."/>
            <person name="Fraser C.M."/>
            <person name="Heidelberg J.F."/>
        </authorList>
    </citation>
    <scope>NUCLEOTIDE SEQUENCE [LARGE SCALE GENOMIC DNA]</scope>
    <source>
        <strain evidence="3">RSA 493 / Nine Mile phase I</strain>
    </source>
</reference>
<organism evidence="2 3">
    <name type="scientific">Coxiella burnetii (strain RSA 493 / Nine Mile phase I)</name>
    <dbReference type="NCBI Taxonomy" id="227377"/>
    <lineage>
        <taxon>Bacteria</taxon>
        <taxon>Pseudomonadati</taxon>
        <taxon>Pseudomonadota</taxon>
        <taxon>Gammaproteobacteria</taxon>
        <taxon>Legionellales</taxon>
        <taxon>Coxiellaceae</taxon>
        <taxon>Coxiella</taxon>
    </lineage>
</organism>
<dbReference type="RefSeq" id="WP_010957416.1">
    <property type="nucleotide sequence ID" value="NC_002971.4"/>
</dbReference>
<dbReference type="STRING" id="227377.CBU_0168"/>
<feature type="domain" description="Carrier" evidence="1">
    <location>
        <begin position="15"/>
        <end position="80"/>
    </location>
</feature>
<proteinExistence type="predicted"/>
<evidence type="ECO:0000313" key="3">
    <source>
        <dbReference type="Proteomes" id="UP000002671"/>
    </source>
</evidence>
<gene>
    <name evidence="2" type="ordered locus">CBU_0168</name>
</gene>